<evidence type="ECO:0000313" key="3">
    <source>
        <dbReference type="WBParaSite" id="PDA_v2.g7271.t1"/>
    </source>
</evidence>
<feature type="compositionally biased region" description="Basic and acidic residues" evidence="1">
    <location>
        <begin position="151"/>
        <end position="163"/>
    </location>
</feature>
<dbReference type="Gene3D" id="3.30.710.10">
    <property type="entry name" value="Potassium Channel Kv1.1, Chain A"/>
    <property type="match status" value="1"/>
</dbReference>
<keyword evidence="2" id="KW-1185">Reference proteome</keyword>
<dbReference type="SUPFAM" id="SSF54695">
    <property type="entry name" value="POZ domain"/>
    <property type="match status" value="1"/>
</dbReference>
<evidence type="ECO:0000313" key="2">
    <source>
        <dbReference type="Proteomes" id="UP000887578"/>
    </source>
</evidence>
<name>A0A914QTM2_9BILA</name>
<evidence type="ECO:0000256" key="1">
    <source>
        <dbReference type="SAM" id="MobiDB-lite"/>
    </source>
</evidence>
<dbReference type="AlphaFoldDB" id="A0A914QTM2"/>
<dbReference type="Proteomes" id="UP000887578">
    <property type="component" value="Unplaced"/>
</dbReference>
<accession>A0A914QTM2</accession>
<organism evidence="2 3">
    <name type="scientific">Panagrolaimus davidi</name>
    <dbReference type="NCBI Taxonomy" id="227884"/>
    <lineage>
        <taxon>Eukaryota</taxon>
        <taxon>Metazoa</taxon>
        <taxon>Ecdysozoa</taxon>
        <taxon>Nematoda</taxon>
        <taxon>Chromadorea</taxon>
        <taxon>Rhabditida</taxon>
        <taxon>Tylenchina</taxon>
        <taxon>Panagrolaimomorpha</taxon>
        <taxon>Panagrolaimoidea</taxon>
        <taxon>Panagrolaimidae</taxon>
        <taxon>Panagrolaimus</taxon>
    </lineage>
</organism>
<sequence length="265" mass="30351">MPRRRAKMAKTMDSDVLVISKEKQYRIQLKLLLDQSPYLEGICYPPISKIHFKEFSDGIIQKVIQFCKYQKILSSATDNDIHELLKFAEQTKMDRLKDYILHPKIEPQGDFLPLPSSINEISDVEDTENEDEENAESVPIYYINAINIKPSADKDKSDNEEQIKPQSYIPQDPLLHPGPEEIPMRFKPQIIIPSPPLPQRIKDRSLSLTPSTADEAEEGILGEKVYESATFVPEENLTFKSIPAEVIANESSAKKFLQRIRSFFS</sequence>
<dbReference type="WBParaSite" id="PDA_v2.g7271.t1">
    <property type="protein sequence ID" value="PDA_v2.g7271.t1"/>
    <property type="gene ID" value="PDA_v2.g7271"/>
</dbReference>
<reference evidence="3" key="1">
    <citation type="submission" date="2022-11" db="UniProtKB">
        <authorList>
            <consortium name="WormBaseParasite"/>
        </authorList>
    </citation>
    <scope>IDENTIFICATION</scope>
</reference>
<feature type="region of interest" description="Disordered" evidence="1">
    <location>
        <begin position="151"/>
        <end position="174"/>
    </location>
</feature>
<proteinExistence type="predicted"/>
<protein>
    <submittedName>
        <fullName evidence="3">Uncharacterized protein</fullName>
    </submittedName>
</protein>
<dbReference type="InterPro" id="IPR011333">
    <property type="entry name" value="SKP1/BTB/POZ_sf"/>
</dbReference>